<dbReference type="PATRIC" id="fig|1423777.3.peg.859"/>
<dbReference type="EMBL" id="AZEH01000025">
    <property type="protein sequence ID" value="KRL05424.1"/>
    <property type="molecule type" value="Genomic_DNA"/>
</dbReference>
<evidence type="ECO:0000256" key="3">
    <source>
        <dbReference type="ARBA" id="ARBA00022605"/>
    </source>
</evidence>
<dbReference type="Gene3D" id="3.30.360.10">
    <property type="entry name" value="Dihydrodipicolinate Reductase, domain 2"/>
    <property type="match status" value="1"/>
</dbReference>
<comment type="similarity">
    <text evidence="7">Belongs to the NAGSA dehydrogenase family. Type 1 subfamily.</text>
</comment>
<dbReference type="FunFam" id="3.30.360.10:FF:000014">
    <property type="entry name" value="N-acetyl-gamma-glutamyl-phosphate reductase"/>
    <property type="match status" value="1"/>
</dbReference>
<dbReference type="GO" id="GO:0005737">
    <property type="term" value="C:cytoplasm"/>
    <property type="evidence" value="ECO:0007669"/>
    <property type="project" value="UniProtKB-SubCell"/>
</dbReference>
<proteinExistence type="inferred from homology"/>
<keyword evidence="7" id="KW-0963">Cytoplasm</keyword>
<dbReference type="InterPro" id="IPR023013">
    <property type="entry name" value="AGPR_AS"/>
</dbReference>
<dbReference type="PANTHER" id="PTHR32338">
    <property type="entry name" value="N-ACETYL-GAMMA-GLUTAMYL-PHOSPHATE REDUCTASE, CHLOROPLASTIC-RELATED-RELATED"/>
    <property type="match status" value="1"/>
</dbReference>
<feature type="active site" evidence="7 8">
    <location>
        <position position="156"/>
    </location>
</feature>
<sequence>MNLEGEQMRVGILGATGYSGAVLFSLLTQHPQITKIDLYGHANREPDRRRSLVDEVPAYSNIHAQLLPFIPQTIMETDDCLFCATPAGITKDLMEPFIAQNFPVIDLSGDYRLKDPLQYKKWYHKEPPAEQLLTKADYGLSEFLNHPKNYIANPGCYATATLLGLAPLVLEKLLEPDSIIVDAKSGVSGAGKKLQPSNQYTFINENAFLYKINEHQHIPEIMQQLHKWDPTIPTIHFTTTLIPVTRGIMATIYAKAAPQISVAKIQEAYLHSYSHSPFVRLRNETFPTIQDVKGSNYCDIGFNYNPQTNVVTVVAVIDNLLKGAAGQAVQNFNKLYGFEETTGLPALPSFP</sequence>
<evidence type="ECO:0000313" key="10">
    <source>
        <dbReference type="EMBL" id="KRL05424.1"/>
    </source>
</evidence>
<dbReference type="Pfam" id="PF01118">
    <property type="entry name" value="Semialdhyde_dh"/>
    <property type="match status" value="1"/>
</dbReference>
<dbReference type="SMART" id="SM00859">
    <property type="entry name" value="Semialdhyde_dh"/>
    <property type="match status" value="1"/>
</dbReference>
<comment type="caution">
    <text evidence="10">The sequence shown here is derived from an EMBL/GenBank/DDBJ whole genome shotgun (WGS) entry which is preliminary data.</text>
</comment>
<comment type="function">
    <text evidence="7">Catalyzes the NADPH-dependent reduction of N-acetyl-5-glutamyl phosphate to yield N-acetyl-L-glutamate 5-semialdehyde.</text>
</comment>
<organism evidence="10 11">
    <name type="scientific">Liquorilactobacillus oeni DSM 19972</name>
    <dbReference type="NCBI Taxonomy" id="1423777"/>
    <lineage>
        <taxon>Bacteria</taxon>
        <taxon>Bacillati</taxon>
        <taxon>Bacillota</taxon>
        <taxon>Bacilli</taxon>
        <taxon>Lactobacillales</taxon>
        <taxon>Lactobacillaceae</taxon>
        <taxon>Liquorilactobacillus</taxon>
    </lineage>
</organism>
<dbReference type="HAMAP" id="MF_00150">
    <property type="entry name" value="ArgC_type1"/>
    <property type="match status" value="1"/>
</dbReference>
<keyword evidence="4 7" id="KW-0521">NADP</keyword>
<dbReference type="SUPFAM" id="SSF55347">
    <property type="entry name" value="Glyceraldehyde-3-phosphate dehydrogenase-like, C-terminal domain"/>
    <property type="match status" value="1"/>
</dbReference>
<dbReference type="Proteomes" id="UP000051686">
    <property type="component" value="Unassembled WGS sequence"/>
</dbReference>
<evidence type="ECO:0000256" key="7">
    <source>
        <dbReference type="HAMAP-Rule" id="MF_00150"/>
    </source>
</evidence>
<evidence type="ECO:0000256" key="4">
    <source>
        <dbReference type="ARBA" id="ARBA00022857"/>
    </source>
</evidence>
<dbReference type="NCBIfam" id="TIGR01850">
    <property type="entry name" value="argC"/>
    <property type="match status" value="1"/>
</dbReference>
<dbReference type="Gene3D" id="3.40.50.720">
    <property type="entry name" value="NAD(P)-binding Rossmann-like Domain"/>
    <property type="match status" value="1"/>
</dbReference>
<dbReference type="CDD" id="cd23934">
    <property type="entry name" value="AGPR_1_C"/>
    <property type="match status" value="1"/>
</dbReference>
<dbReference type="GO" id="GO:0006526">
    <property type="term" value="P:L-arginine biosynthetic process"/>
    <property type="evidence" value="ECO:0007669"/>
    <property type="project" value="UniProtKB-UniRule"/>
</dbReference>
<dbReference type="STRING" id="1423777.FD46_GL000836"/>
<dbReference type="EC" id="1.2.1.38" evidence="7"/>
<dbReference type="InterPro" id="IPR058924">
    <property type="entry name" value="AGPR_dimerisation_dom"/>
</dbReference>
<protein>
    <recommendedName>
        <fullName evidence="7">N-acetyl-gamma-glutamyl-phosphate reductase</fullName>
        <shortName evidence="7">AGPR</shortName>
        <ecNumber evidence="7">1.2.1.38</ecNumber>
    </recommendedName>
    <alternativeName>
        <fullName evidence="7">N-acetyl-glutamate semialdehyde dehydrogenase</fullName>
        <shortName evidence="7">NAGSA dehydrogenase</shortName>
    </alternativeName>
</protein>
<comment type="catalytic activity">
    <reaction evidence="6 7">
        <text>N-acetyl-L-glutamate 5-semialdehyde + phosphate + NADP(+) = N-acetyl-L-glutamyl 5-phosphate + NADPH + H(+)</text>
        <dbReference type="Rhea" id="RHEA:21588"/>
        <dbReference type="ChEBI" id="CHEBI:15378"/>
        <dbReference type="ChEBI" id="CHEBI:29123"/>
        <dbReference type="ChEBI" id="CHEBI:43474"/>
        <dbReference type="ChEBI" id="CHEBI:57783"/>
        <dbReference type="ChEBI" id="CHEBI:57936"/>
        <dbReference type="ChEBI" id="CHEBI:58349"/>
        <dbReference type="EC" id="1.2.1.38"/>
    </reaction>
</comment>
<dbReference type="AlphaFoldDB" id="A0A0R1MBB4"/>
<dbReference type="GO" id="GO:0070401">
    <property type="term" value="F:NADP+ binding"/>
    <property type="evidence" value="ECO:0007669"/>
    <property type="project" value="InterPro"/>
</dbReference>
<dbReference type="PROSITE" id="PS01224">
    <property type="entry name" value="ARGC"/>
    <property type="match status" value="1"/>
</dbReference>
<dbReference type="SUPFAM" id="SSF51735">
    <property type="entry name" value="NAD(P)-binding Rossmann-fold domains"/>
    <property type="match status" value="1"/>
</dbReference>
<dbReference type="InterPro" id="IPR000706">
    <property type="entry name" value="AGPR_type-1"/>
</dbReference>
<feature type="domain" description="Semialdehyde dehydrogenase NAD-binding" evidence="9">
    <location>
        <begin position="9"/>
        <end position="150"/>
    </location>
</feature>
<evidence type="ECO:0000256" key="2">
    <source>
        <dbReference type="ARBA" id="ARBA00022571"/>
    </source>
</evidence>
<keyword evidence="2 7" id="KW-0055">Arginine biosynthesis</keyword>
<evidence type="ECO:0000256" key="6">
    <source>
        <dbReference type="ARBA" id="ARBA00050557"/>
    </source>
</evidence>
<evidence type="ECO:0000256" key="8">
    <source>
        <dbReference type="PROSITE-ProRule" id="PRU10010"/>
    </source>
</evidence>
<evidence type="ECO:0000256" key="1">
    <source>
        <dbReference type="ARBA" id="ARBA00004862"/>
    </source>
</evidence>
<dbReference type="Pfam" id="PF22698">
    <property type="entry name" value="Semialdhyde_dhC_1"/>
    <property type="match status" value="1"/>
</dbReference>
<evidence type="ECO:0000256" key="5">
    <source>
        <dbReference type="ARBA" id="ARBA00023002"/>
    </source>
</evidence>
<keyword evidence="11" id="KW-1185">Reference proteome</keyword>
<reference evidence="10 11" key="1">
    <citation type="journal article" date="2015" name="Genome Announc.">
        <title>Expanding the biotechnology potential of lactobacilli through comparative genomics of 213 strains and associated genera.</title>
        <authorList>
            <person name="Sun Z."/>
            <person name="Harris H.M."/>
            <person name="McCann A."/>
            <person name="Guo C."/>
            <person name="Argimon S."/>
            <person name="Zhang W."/>
            <person name="Yang X."/>
            <person name="Jeffery I.B."/>
            <person name="Cooney J.C."/>
            <person name="Kagawa T.F."/>
            <person name="Liu W."/>
            <person name="Song Y."/>
            <person name="Salvetti E."/>
            <person name="Wrobel A."/>
            <person name="Rasinkangas P."/>
            <person name="Parkhill J."/>
            <person name="Rea M.C."/>
            <person name="O'Sullivan O."/>
            <person name="Ritari J."/>
            <person name="Douillard F.P."/>
            <person name="Paul Ross R."/>
            <person name="Yang R."/>
            <person name="Briner A.E."/>
            <person name="Felis G.E."/>
            <person name="de Vos W.M."/>
            <person name="Barrangou R."/>
            <person name="Klaenhammer T.R."/>
            <person name="Caufield P.W."/>
            <person name="Cui Y."/>
            <person name="Zhang H."/>
            <person name="O'Toole P.W."/>
        </authorList>
    </citation>
    <scope>NUCLEOTIDE SEQUENCE [LARGE SCALE GENOMIC DNA]</scope>
    <source>
        <strain evidence="10 11">DSM 19972</strain>
    </source>
</reference>
<keyword evidence="5 7" id="KW-0560">Oxidoreductase</keyword>
<comment type="pathway">
    <text evidence="1 7">Amino-acid biosynthesis; L-arginine biosynthesis; N(2)-acetyl-L-ornithine from L-glutamate: step 3/4.</text>
</comment>
<dbReference type="InterPro" id="IPR050085">
    <property type="entry name" value="AGPR"/>
</dbReference>
<name>A0A0R1MBB4_9LACO</name>
<dbReference type="PANTHER" id="PTHR32338:SF10">
    <property type="entry name" value="N-ACETYL-GAMMA-GLUTAMYL-PHOSPHATE REDUCTASE, CHLOROPLASTIC-RELATED"/>
    <property type="match status" value="1"/>
</dbReference>
<dbReference type="InterPro" id="IPR000534">
    <property type="entry name" value="Semialdehyde_DH_NAD-bd"/>
</dbReference>
<gene>
    <name evidence="7" type="primary">argC</name>
    <name evidence="10" type="ORF">FD46_GL000836</name>
</gene>
<dbReference type="UniPathway" id="UPA00068">
    <property type="reaction ID" value="UER00108"/>
</dbReference>
<dbReference type="GO" id="GO:0003942">
    <property type="term" value="F:N-acetyl-gamma-glutamyl-phosphate reductase activity"/>
    <property type="evidence" value="ECO:0007669"/>
    <property type="project" value="UniProtKB-UniRule"/>
</dbReference>
<accession>A0A0R1MBB4</accession>
<keyword evidence="3 7" id="KW-0028">Amino-acid biosynthesis</keyword>
<dbReference type="InterPro" id="IPR036291">
    <property type="entry name" value="NAD(P)-bd_dom_sf"/>
</dbReference>
<dbReference type="GO" id="GO:0051287">
    <property type="term" value="F:NAD binding"/>
    <property type="evidence" value="ECO:0007669"/>
    <property type="project" value="InterPro"/>
</dbReference>
<evidence type="ECO:0000259" key="9">
    <source>
        <dbReference type="SMART" id="SM00859"/>
    </source>
</evidence>
<comment type="subcellular location">
    <subcellularLocation>
        <location evidence="7">Cytoplasm</location>
    </subcellularLocation>
</comment>
<evidence type="ECO:0000313" key="11">
    <source>
        <dbReference type="Proteomes" id="UP000051686"/>
    </source>
</evidence>
<dbReference type="CDD" id="cd17895">
    <property type="entry name" value="AGPR_1_N"/>
    <property type="match status" value="1"/>
</dbReference>